<sequence>MTAKTTAPAAPAKKSTEPTPCLCGCGENSKGKFRPGHDARHCSNLAKKVEAKELTRAKALAEAGKASDALRNKLATMLDNQGKRFKEKGDKAVARAQAKAAKAVARAQAKAAKAAAAAPSSPENVSA</sequence>
<evidence type="ECO:0000313" key="1">
    <source>
        <dbReference type="EMBL" id="MFC4531371.1"/>
    </source>
</evidence>
<reference evidence="2" key="1">
    <citation type="journal article" date="2019" name="Int. J. Syst. Evol. Microbiol.">
        <title>The Global Catalogue of Microorganisms (GCM) 10K type strain sequencing project: providing services to taxonomists for standard genome sequencing and annotation.</title>
        <authorList>
            <consortium name="The Broad Institute Genomics Platform"/>
            <consortium name="The Broad Institute Genome Sequencing Center for Infectious Disease"/>
            <person name="Wu L."/>
            <person name="Ma J."/>
        </authorList>
    </citation>
    <scope>NUCLEOTIDE SEQUENCE [LARGE SCALE GENOMIC DNA]</scope>
    <source>
        <strain evidence="2">CGMCC 4.7132</strain>
    </source>
</reference>
<gene>
    <name evidence="1" type="ORF">ACFO60_11405</name>
</gene>
<keyword evidence="2" id="KW-1185">Reference proteome</keyword>
<comment type="caution">
    <text evidence="1">The sequence shown here is derived from an EMBL/GenBank/DDBJ whole genome shotgun (WGS) entry which is preliminary data.</text>
</comment>
<dbReference type="RefSeq" id="WP_380839949.1">
    <property type="nucleotide sequence ID" value="NZ_JBHSFP010000006.1"/>
</dbReference>
<proteinExistence type="predicted"/>
<organism evidence="1 2">
    <name type="scientific">Sphaerisporangium dianthi</name>
    <dbReference type="NCBI Taxonomy" id="1436120"/>
    <lineage>
        <taxon>Bacteria</taxon>
        <taxon>Bacillati</taxon>
        <taxon>Actinomycetota</taxon>
        <taxon>Actinomycetes</taxon>
        <taxon>Streptosporangiales</taxon>
        <taxon>Streptosporangiaceae</taxon>
        <taxon>Sphaerisporangium</taxon>
    </lineage>
</organism>
<accession>A0ABV9CDZ5</accession>
<dbReference type="EMBL" id="JBHSFP010000006">
    <property type="protein sequence ID" value="MFC4531371.1"/>
    <property type="molecule type" value="Genomic_DNA"/>
</dbReference>
<dbReference type="Proteomes" id="UP001596004">
    <property type="component" value="Unassembled WGS sequence"/>
</dbReference>
<name>A0ABV9CDZ5_9ACTN</name>
<protein>
    <submittedName>
        <fullName evidence="1">Uncharacterized protein</fullName>
    </submittedName>
</protein>
<evidence type="ECO:0000313" key="2">
    <source>
        <dbReference type="Proteomes" id="UP001596004"/>
    </source>
</evidence>